<evidence type="ECO:0000313" key="2">
    <source>
        <dbReference type="Proteomes" id="UP001501758"/>
    </source>
</evidence>
<accession>A0ABN1ISX7</accession>
<evidence type="ECO:0000313" key="1">
    <source>
        <dbReference type="EMBL" id="GAA0720611.1"/>
    </source>
</evidence>
<gene>
    <name evidence="1" type="ORF">GCM10009430_20960</name>
</gene>
<dbReference type="Proteomes" id="UP001501758">
    <property type="component" value="Unassembled WGS sequence"/>
</dbReference>
<comment type="caution">
    <text evidence="1">The sequence shown here is derived from an EMBL/GenBank/DDBJ whole genome shotgun (WGS) entry which is preliminary data.</text>
</comment>
<dbReference type="RefSeq" id="WP_343912268.1">
    <property type="nucleotide sequence ID" value="NZ_BAAAGE010000002.1"/>
</dbReference>
<name>A0ABN1ISX7_9FLAO</name>
<protein>
    <submittedName>
        <fullName evidence="1">Uncharacterized protein</fullName>
    </submittedName>
</protein>
<dbReference type="EMBL" id="BAAAGE010000002">
    <property type="protein sequence ID" value="GAA0720611.1"/>
    <property type="molecule type" value="Genomic_DNA"/>
</dbReference>
<reference evidence="1 2" key="1">
    <citation type="journal article" date="2019" name="Int. J. Syst. Evol. Microbiol.">
        <title>The Global Catalogue of Microorganisms (GCM) 10K type strain sequencing project: providing services to taxonomists for standard genome sequencing and annotation.</title>
        <authorList>
            <consortium name="The Broad Institute Genomics Platform"/>
            <consortium name="The Broad Institute Genome Sequencing Center for Infectious Disease"/>
            <person name="Wu L."/>
            <person name="Ma J."/>
        </authorList>
    </citation>
    <scope>NUCLEOTIDE SEQUENCE [LARGE SCALE GENOMIC DNA]</scope>
    <source>
        <strain evidence="1 2">JCM 15974</strain>
    </source>
</reference>
<sequence>MVTFLLILGGLIAFNFILLKFSVQSVDTNRKKSKNLKSTSEANIGKTKATRIAKAA</sequence>
<organism evidence="1 2">
    <name type="scientific">Aquimarina litoralis</name>
    <dbReference type="NCBI Taxonomy" id="584605"/>
    <lineage>
        <taxon>Bacteria</taxon>
        <taxon>Pseudomonadati</taxon>
        <taxon>Bacteroidota</taxon>
        <taxon>Flavobacteriia</taxon>
        <taxon>Flavobacteriales</taxon>
        <taxon>Flavobacteriaceae</taxon>
        <taxon>Aquimarina</taxon>
    </lineage>
</organism>
<proteinExistence type="predicted"/>
<keyword evidence="2" id="KW-1185">Reference proteome</keyword>